<dbReference type="eggNOG" id="COG1250">
    <property type="taxonomic scope" value="Bacteria"/>
</dbReference>
<dbReference type="KEGG" id="dat:HRM2_03040"/>
<dbReference type="PIRSF" id="PIRSF000105">
    <property type="entry name" value="HCDH"/>
    <property type="match status" value="1"/>
</dbReference>
<dbReference type="Gene3D" id="3.40.50.720">
    <property type="entry name" value="NAD(P)-binding Rossmann-like Domain"/>
    <property type="match status" value="1"/>
</dbReference>
<dbReference type="InterPro" id="IPR006176">
    <property type="entry name" value="3-OHacyl-CoA_DH_NAD-bd"/>
</dbReference>
<gene>
    <name evidence="5" type="ordered locus">HRM2_03040</name>
</gene>
<dbReference type="InterPro" id="IPR036291">
    <property type="entry name" value="NAD(P)-bd_dom_sf"/>
</dbReference>
<dbReference type="RefSeq" id="WP_012662675.1">
    <property type="nucleotide sequence ID" value="NC_012108.1"/>
</dbReference>
<organism evidence="5 6">
    <name type="scientific">Desulforapulum autotrophicum (strain ATCC 43914 / DSM 3382 / VKM B-1955 / HRM2)</name>
    <name type="common">Desulfobacterium autotrophicum</name>
    <dbReference type="NCBI Taxonomy" id="177437"/>
    <lineage>
        <taxon>Bacteria</taxon>
        <taxon>Pseudomonadati</taxon>
        <taxon>Thermodesulfobacteriota</taxon>
        <taxon>Desulfobacteria</taxon>
        <taxon>Desulfobacterales</taxon>
        <taxon>Desulfobacteraceae</taxon>
        <taxon>Desulforapulum</taxon>
    </lineage>
</organism>
<keyword evidence="1 5" id="KW-0560">Oxidoreductase</keyword>
<evidence type="ECO:0000313" key="5">
    <source>
        <dbReference type="EMBL" id="ACN13426.1"/>
    </source>
</evidence>
<evidence type="ECO:0000313" key="6">
    <source>
        <dbReference type="Proteomes" id="UP000000442"/>
    </source>
</evidence>
<accession>C0QGF1</accession>
<dbReference type="SUPFAM" id="SSF51735">
    <property type="entry name" value="NAD(P)-binding Rossmann-fold domains"/>
    <property type="match status" value="1"/>
</dbReference>
<name>C0QGF1_DESAH</name>
<dbReference type="HOGENOM" id="CLU_009834_2_0_7"/>
<evidence type="ECO:0000256" key="2">
    <source>
        <dbReference type="PIRSR" id="PIRSR000105-1"/>
    </source>
</evidence>
<dbReference type="Pfam" id="PF02737">
    <property type="entry name" value="3HCDH_N"/>
    <property type="match status" value="1"/>
</dbReference>
<dbReference type="InterPro" id="IPR006108">
    <property type="entry name" value="3HC_DH_C"/>
</dbReference>
<dbReference type="Gene3D" id="1.10.1040.10">
    <property type="entry name" value="N-(1-d-carboxylethyl)-l-norvaline Dehydrogenase, domain 2"/>
    <property type="match status" value="1"/>
</dbReference>
<reference evidence="5 6" key="1">
    <citation type="journal article" date="2009" name="Environ. Microbiol.">
        <title>Genome sequence of Desulfobacterium autotrophicum HRM2, a marine sulfate reducer oxidizing organic carbon completely to carbon dioxide.</title>
        <authorList>
            <person name="Strittmatter A.W."/>
            <person name="Liesegang H."/>
            <person name="Rabus R."/>
            <person name="Decker I."/>
            <person name="Amann J."/>
            <person name="Andres S."/>
            <person name="Henne A."/>
            <person name="Fricke W.F."/>
            <person name="Martinez-Arias R."/>
            <person name="Bartels D."/>
            <person name="Goesmann A."/>
            <person name="Krause L."/>
            <person name="Puehler A."/>
            <person name="Klenk H.P."/>
            <person name="Richter M."/>
            <person name="Schuler M."/>
            <person name="Gloeckner F.O."/>
            <person name="Meyerdierks A."/>
            <person name="Gottschalk G."/>
            <person name="Amann R."/>
        </authorList>
    </citation>
    <scope>NUCLEOTIDE SEQUENCE [LARGE SCALE GENOMIC DNA]</scope>
    <source>
        <strain evidence="6">ATCC 43914 / DSM 3382 / HRM2</strain>
    </source>
</reference>
<evidence type="ECO:0000259" key="3">
    <source>
        <dbReference type="Pfam" id="PF00725"/>
    </source>
</evidence>
<dbReference type="NCBIfam" id="NF006143">
    <property type="entry name" value="PRK08293.1"/>
    <property type="match status" value="1"/>
</dbReference>
<dbReference type="EC" id="1.1.1.35" evidence="5"/>
<dbReference type="EMBL" id="CP001087">
    <property type="protein sequence ID" value="ACN13426.1"/>
    <property type="molecule type" value="Genomic_DNA"/>
</dbReference>
<dbReference type="GO" id="GO:0003857">
    <property type="term" value="F:(3S)-3-hydroxyacyl-CoA dehydrogenase (NAD+) activity"/>
    <property type="evidence" value="ECO:0007669"/>
    <property type="project" value="UniProtKB-EC"/>
</dbReference>
<dbReference type="InterPro" id="IPR022694">
    <property type="entry name" value="3-OHacyl-CoA_DH"/>
</dbReference>
<dbReference type="PANTHER" id="PTHR48075">
    <property type="entry name" value="3-HYDROXYACYL-COA DEHYDROGENASE FAMILY PROTEIN"/>
    <property type="match status" value="1"/>
</dbReference>
<protein>
    <submittedName>
        <fullName evidence="5">3-hydroxyacyl-CoA dehydrogenase</fullName>
        <ecNumber evidence="5">1.1.1.35</ecNumber>
    </submittedName>
</protein>
<feature type="site" description="Important for catalytic activity" evidence="2">
    <location>
        <position position="144"/>
    </location>
</feature>
<dbReference type="Pfam" id="PF00725">
    <property type="entry name" value="3HCDH"/>
    <property type="match status" value="1"/>
</dbReference>
<dbReference type="InterPro" id="IPR013328">
    <property type="entry name" value="6PGD_dom2"/>
</dbReference>
<dbReference type="AlphaFoldDB" id="C0QGF1"/>
<feature type="domain" description="3-hydroxyacyl-CoA dehydrogenase NAD binding" evidence="4">
    <location>
        <begin position="9"/>
        <end position="184"/>
    </location>
</feature>
<evidence type="ECO:0000256" key="1">
    <source>
        <dbReference type="ARBA" id="ARBA00023002"/>
    </source>
</evidence>
<dbReference type="OrthoDB" id="9775332at2"/>
<feature type="domain" description="3-hydroxyacyl-CoA dehydrogenase C-terminal" evidence="3">
    <location>
        <begin position="190"/>
        <end position="287"/>
    </location>
</feature>
<proteinExistence type="predicted"/>
<dbReference type="Proteomes" id="UP000000442">
    <property type="component" value="Chromosome"/>
</dbReference>
<keyword evidence="6" id="KW-1185">Reference proteome</keyword>
<dbReference type="CDD" id="cd02440">
    <property type="entry name" value="AdoMet_MTases"/>
    <property type="match status" value="1"/>
</dbReference>
<evidence type="ECO:0000259" key="4">
    <source>
        <dbReference type="Pfam" id="PF02737"/>
    </source>
</evidence>
<sequence length="300" mass="32646">MKLTDIKTILVAGAGTMGQQTAILAAISGYRVVMYDISDEILAKGVEGIRKNGDRMVRVGVCTSDACSLALEQITTTSDIKAAAVDADLVMESIPEDPELKGKFFGAINDHCKPETIFTTNTSSLVPSMFADRSGRPDKLCALHFHDVTLSKIVDVMPHPGTSSQTMDLVKAFAESMGQIPIVLARENNGYVFNNMLMSFIGSALSLAAKGVTSIQEIDRSWMGVMHTSVGPFGIMDSIGLDTCWKVTSYWANKRNDTQAKANAAFLKGYLDKNMYGIKTGQGFYTYPDPIFSRPDFMTM</sequence>
<dbReference type="GO" id="GO:0070403">
    <property type="term" value="F:NAD+ binding"/>
    <property type="evidence" value="ECO:0007669"/>
    <property type="project" value="InterPro"/>
</dbReference>
<dbReference type="PANTHER" id="PTHR48075:SF5">
    <property type="entry name" value="3-HYDROXYBUTYRYL-COA DEHYDROGENASE"/>
    <property type="match status" value="1"/>
</dbReference>
<dbReference type="InterPro" id="IPR008927">
    <property type="entry name" value="6-PGluconate_DH-like_C_sf"/>
</dbReference>
<dbReference type="SUPFAM" id="SSF48179">
    <property type="entry name" value="6-phosphogluconate dehydrogenase C-terminal domain-like"/>
    <property type="match status" value="1"/>
</dbReference>
<dbReference type="GO" id="GO:0006631">
    <property type="term" value="P:fatty acid metabolic process"/>
    <property type="evidence" value="ECO:0007669"/>
    <property type="project" value="InterPro"/>
</dbReference>
<dbReference type="STRING" id="177437.HRM2_03040"/>